<dbReference type="InterPro" id="IPR050707">
    <property type="entry name" value="HTH_MetabolicPath_Reg"/>
</dbReference>
<evidence type="ECO:0000256" key="3">
    <source>
        <dbReference type="ARBA" id="ARBA00023163"/>
    </source>
</evidence>
<dbReference type="InterPro" id="IPR036388">
    <property type="entry name" value="WH-like_DNA-bd_sf"/>
</dbReference>
<evidence type="ECO:0000256" key="4">
    <source>
        <dbReference type="SAM" id="MobiDB-lite"/>
    </source>
</evidence>
<name>A0ABU7RN45_9ACTN</name>
<evidence type="ECO:0000256" key="1">
    <source>
        <dbReference type="ARBA" id="ARBA00023015"/>
    </source>
</evidence>
<dbReference type="PANTHER" id="PTHR30136:SF24">
    <property type="entry name" value="HTH-TYPE TRANSCRIPTIONAL REPRESSOR ALLR"/>
    <property type="match status" value="1"/>
</dbReference>
<proteinExistence type="predicted"/>
<protein>
    <submittedName>
        <fullName evidence="7">IclR family transcriptional regulator</fullName>
    </submittedName>
</protein>
<feature type="region of interest" description="Disordered" evidence="4">
    <location>
        <begin position="1"/>
        <end position="21"/>
    </location>
</feature>
<dbReference type="PROSITE" id="PS51078">
    <property type="entry name" value="ICLR_ED"/>
    <property type="match status" value="1"/>
</dbReference>
<gene>
    <name evidence="7" type="ORF">V1633_05285</name>
</gene>
<comment type="caution">
    <text evidence="7">The sequence shown here is derived from an EMBL/GenBank/DDBJ whole genome shotgun (WGS) entry which is preliminary data.</text>
</comment>
<dbReference type="InterPro" id="IPR014757">
    <property type="entry name" value="Tscrpt_reg_IclR_C"/>
</dbReference>
<dbReference type="Pfam" id="PF01614">
    <property type="entry name" value="IclR_C"/>
    <property type="match status" value="1"/>
</dbReference>
<feature type="compositionally biased region" description="Low complexity" evidence="4">
    <location>
        <begin position="1"/>
        <end position="19"/>
    </location>
</feature>
<reference evidence="7 8" key="1">
    <citation type="submission" date="2024-01" db="EMBL/GenBank/DDBJ databases">
        <title>Genome insights into Plantactinospora sonchi sp. nov.</title>
        <authorList>
            <person name="Wang L."/>
        </authorList>
    </citation>
    <scope>NUCLEOTIDE SEQUENCE [LARGE SCALE GENOMIC DNA]</scope>
    <source>
        <strain evidence="7 8">NEAU-QY2</strain>
    </source>
</reference>
<accession>A0ABU7RN45</accession>
<dbReference type="SMART" id="SM00346">
    <property type="entry name" value="HTH_ICLR"/>
    <property type="match status" value="1"/>
</dbReference>
<evidence type="ECO:0000259" key="6">
    <source>
        <dbReference type="PROSITE" id="PS51078"/>
    </source>
</evidence>
<evidence type="ECO:0000313" key="7">
    <source>
        <dbReference type="EMBL" id="MEE6257907.1"/>
    </source>
</evidence>
<dbReference type="EMBL" id="JAZGQK010000003">
    <property type="protein sequence ID" value="MEE6257907.1"/>
    <property type="molecule type" value="Genomic_DNA"/>
</dbReference>
<dbReference type="Gene3D" id="3.30.450.40">
    <property type="match status" value="1"/>
</dbReference>
<organism evidence="7 8">
    <name type="scientific">Plantactinospora sonchi</name>
    <dbReference type="NCBI Taxonomy" id="1544735"/>
    <lineage>
        <taxon>Bacteria</taxon>
        <taxon>Bacillati</taxon>
        <taxon>Actinomycetota</taxon>
        <taxon>Actinomycetes</taxon>
        <taxon>Micromonosporales</taxon>
        <taxon>Micromonosporaceae</taxon>
        <taxon>Plantactinospora</taxon>
    </lineage>
</organism>
<keyword evidence="3" id="KW-0804">Transcription</keyword>
<dbReference type="InterPro" id="IPR005471">
    <property type="entry name" value="Tscrpt_reg_IclR_N"/>
</dbReference>
<evidence type="ECO:0000259" key="5">
    <source>
        <dbReference type="PROSITE" id="PS51077"/>
    </source>
</evidence>
<dbReference type="InterPro" id="IPR029016">
    <property type="entry name" value="GAF-like_dom_sf"/>
</dbReference>
<dbReference type="RefSeq" id="WP_331213015.1">
    <property type="nucleotide sequence ID" value="NZ_JAZGQK010000003.1"/>
</dbReference>
<keyword evidence="2" id="KW-0238">DNA-binding</keyword>
<keyword evidence="8" id="KW-1185">Reference proteome</keyword>
<dbReference type="Gene3D" id="1.10.10.10">
    <property type="entry name" value="Winged helix-like DNA-binding domain superfamily/Winged helix DNA-binding domain"/>
    <property type="match status" value="1"/>
</dbReference>
<feature type="domain" description="IclR-ED" evidence="6">
    <location>
        <begin position="88"/>
        <end position="273"/>
    </location>
</feature>
<dbReference type="Pfam" id="PF09339">
    <property type="entry name" value="HTH_IclR"/>
    <property type="match status" value="1"/>
</dbReference>
<keyword evidence="1" id="KW-0805">Transcription regulation</keyword>
<dbReference type="PROSITE" id="PS51077">
    <property type="entry name" value="HTH_ICLR"/>
    <property type="match status" value="1"/>
</dbReference>
<feature type="domain" description="HTH iclR-type" evidence="5">
    <location>
        <begin position="25"/>
        <end position="87"/>
    </location>
</feature>
<dbReference type="SUPFAM" id="SSF46785">
    <property type="entry name" value="Winged helix' DNA-binding domain"/>
    <property type="match status" value="1"/>
</dbReference>
<dbReference type="InterPro" id="IPR036390">
    <property type="entry name" value="WH_DNA-bd_sf"/>
</dbReference>
<evidence type="ECO:0000256" key="2">
    <source>
        <dbReference type="ARBA" id="ARBA00023125"/>
    </source>
</evidence>
<evidence type="ECO:0000313" key="8">
    <source>
        <dbReference type="Proteomes" id="UP001332243"/>
    </source>
</evidence>
<sequence length="273" mass="28675">MTTGTTRDAGAAGTPAGPAEAFQPVKSAGRTLDVLEALAGSPQRRSLVELARALDIPKSSLHGILRTMIQRGWVEADATGTRFGLGVRALQVGAAYLEADDATGLLAAVLDGLASQFGETVHLGRLDGPHVVYLAKRESVHPLRLYSAIGRHLPAHATALGKVLLAERPDEAVDRLLSWPLPALTRHTVTDPAQLHAELAAVRDRGYAVDREENTEGIVCFAMAVPLHSPAVDAISLSVPSSRLGPESEQRIVAALRAAVGQVRAARTLLAGA</sequence>
<dbReference type="Proteomes" id="UP001332243">
    <property type="component" value="Unassembled WGS sequence"/>
</dbReference>
<dbReference type="SUPFAM" id="SSF55781">
    <property type="entry name" value="GAF domain-like"/>
    <property type="match status" value="1"/>
</dbReference>
<dbReference type="PANTHER" id="PTHR30136">
    <property type="entry name" value="HELIX-TURN-HELIX TRANSCRIPTIONAL REGULATOR, ICLR FAMILY"/>
    <property type="match status" value="1"/>
</dbReference>